<reference evidence="1" key="1">
    <citation type="submission" date="2023-10" db="EMBL/GenBank/DDBJ databases">
        <title>Whole genome sequencing of actinobacterial strain Amycolatopsis sp. (BCA-696) identifies the underlying plant growth-promoting genes.</title>
        <authorList>
            <person name="Gandham P."/>
            <person name="Vadla N."/>
            <person name="Saji A."/>
            <person name="Srinivas V."/>
            <person name="Ruperao P."/>
            <person name="Selvanayagam S."/>
            <person name="Saxena R.K."/>
            <person name="Rathore A."/>
            <person name="Gopalakrishnan S."/>
            <person name="Thakur V."/>
        </authorList>
    </citation>
    <scope>NUCLEOTIDE SEQUENCE</scope>
    <source>
        <strain evidence="1">BCA-696</strain>
    </source>
</reference>
<keyword evidence="1" id="KW-0067">ATP-binding</keyword>
<gene>
    <name evidence="1" type="ORF">LCL61_10785</name>
</gene>
<keyword evidence="2" id="KW-1185">Reference proteome</keyword>
<proteinExistence type="predicted"/>
<sequence>MSESRFIDVTPHPRILGVLGDIEFANWQCLAELIDNAFDEFLSANDTTKKPTVAVSLPPANADRSTASISVRDNGRGMSLEAVTKAISAGWTSNARHGALGLFGMGFNISTARLGRHTTVVTSREGDTHWVEVVLNLAEIANTERYQAPFRLVPKANPAEHGTTVTVSELKSEQFQALRRTNTQKAIRENLGDIYSYLLETKGFTLTLNNKKVFPRRQCVWDESRFVTRNGVDIHAVQRIDRELSARLACMDCGNWNPLDVELCEECGSERLSKRARRVHGWIGIQRYVHKSEYGIDFLRNGRKILIRDKRAFYWLPEDAVDPELEYPIDDKSARGRIVGEIHCDHVTPNYQKNAFEFESLEWQQVLRLIRGDTPLRPKRLPGTVNDSPLALLYTGYRRNSPAGLSYLIPGKDGQPIHEKTYEWAKRFRDNDPDYETDEIWYRSAYQNDHPPTEPDTGDDASGTGILPGLDDDEQGDDDGTGPHGQPGDKGESNPPAETVEDRLKRYREHGEPLLDLNGKYNLADLGSIELSAWLVKGQKLIDRREQPAPVVTYMLRSPTLEVFVNLDDPLFQRRGADPRDIALVEVSEYLRVRASRLDTPLSRVIAHLKDSNAVDDLTPTAMADMAERLLDQVREAMIPFVAESPQRHWHVTTEMERKDAQRRFAFEVPGAEPWGDQIETGEFIRYLRGNAVKRILREAPETFFDNRVFARAYEGVDESVRDVVVERVLGPLGDLALLEEQRPRLELDELARVRASARLVSRALAR</sequence>
<name>A0ACD5B9G9_9PSEU</name>
<evidence type="ECO:0000313" key="1">
    <source>
        <dbReference type="EMBL" id="WYW16036.1"/>
    </source>
</evidence>
<dbReference type="Proteomes" id="UP001456344">
    <property type="component" value="Chromosome"/>
</dbReference>
<dbReference type="EMBL" id="CP150484">
    <property type="protein sequence ID" value="WYW16036.1"/>
    <property type="molecule type" value="Genomic_DNA"/>
</dbReference>
<evidence type="ECO:0000313" key="2">
    <source>
        <dbReference type="Proteomes" id="UP001456344"/>
    </source>
</evidence>
<accession>A0ACD5B9G9</accession>
<organism evidence="1 2">
    <name type="scientific">Amycolatopsis coloradensis</name>
    <dbReference type="NCBI Taxonomy" id="76021"/>
    <lineage>
        <taxon>Bacteria</taxon>
        <taxon>Bacillati</taxon>
        <taxon>Actinomycetota</taxon>
        <taxon>Actinomycetes</taxon>
        <taxon>Pseudonocardiales</taxon>
        <taxon>Pseudonocardiaceae</taxon>
        <taxon>Amycolatopsis</taxon>
    </lineage>
</organism>
<protein>
    <submittedName>
        <fullName evidence="1">ATP-binding protein</fullName>
    </submittedName>
</protein>
<keyword evidence="1" id="KW-0547">Nucleotide-binding</keyword>